<dbReference type="GO" id="GO:0015159">
    <property type="term" value="F:polysaccharide transmembrane transporter activity"/>
    <property type="evidence" value="ECO:0007669"/>
    <property type="project" value="InterPro"/>
</dbReference>
<keyword evidence="13" id="KW-0998">Cell outer membrane</keyword>
<feature type="domain" description="Soluble ligand binding" evidence="17">
    <location>
        <begin position="189"/>
        <end position="242"/>
    </location>
</feature>
<organism evidence="19 20">
    <name type="scientific">Massilia eburnea</name>
    <dbReference type="NCBI Taxonomy" id="1776165"/>
    <lineage>
        <taxon>Bacteria</taxon>
        <taxon>Pseudomonadati</taxon>
        <taxon>Pseudomonadota</taxon>
        <taxon>Betaproteobacteria</taxon>
        <taxon>Burkholderiales</taxon>
        <taxon>Oxalobacteraceae</taxon>
        <taxon>Telluria group</taxon>
        <taxon>Massilia</taxon>
    </lineage>
</organism>
<dbReference type="NCBIfam" id="TIGR03028">
    <property type="entry name" value="EpsE"/>
    <property type="match status" value="1"/>
</dbReference>
<evidence type="ECO:0000256" key="13">
    <source>
        <dbReference type="ARBA" id="ARBA00023237"/>
    </source>
</evidence>
<dbReference type="InterPro" id="IPR019554">
    <property type="entry name" value="Soluble_ligand-bd"/>
</dbReference>
<reference evidence="19 20" key="1">
    <citation type="submission" date="2019-11" db="EMBL/GenBank/DDBJ databases">
        <title>Type strains purchased from KCTC, JCM and DSMZ.</title>
        <authorList>
            <person name="Lu H."/>
        </authorList>
    </citation>
    <scope>NUCLEOTIDE SEQUENCE [LARGE SCALE GENOMIC DNA]</scope>
    <source>
        <strain evidence="19 20">JCM 31587</strain>
    </source>
</reference>
<dbReference type="GO" id="GO:0015288">
    <property type="term" value="F:porin activity"/>
    <property type="evidence" value="ECO:0007669"/>
    <property type="project" value="UniProtKB-KW"/>
</dbReference>
<feature type="chain" id="PRO_5026955091" evidence="15">
    <location>
        <begin position="23"/>
        <end position="263"/>
    </location>
</feature>
<keyword evidence="8" id="KW-0625">Polysaccharide transport</keyword>
<keyword evidence="12" id="KW-0564">Palmitate</keyword>
<dbReference type="Pfam" id="PF02563">
    <property type="entry name" value="Poly_export"/>
    <property type="match status" value="1"/>
</dbReference>
<evidence type="ECO:0000259" key="18">
    <source>
        <dbReference type="Pfam" id="PF22461"/>
    </source>
</evidence>
<dbReference type="InterPro" id="IPR003715">
    <property type="entry name" value="Poly_export_N"/>
</dbReference>
<evidence type="ECO:0000256" key="6">
    <source>
        <dbReference type="ARBA" id="ARBA00022692"/>
    </source>
</evidence>
<evidence type="ECO:0000256" key="3">
    <source>
        <dbReference type="ARBA" id="ARBA00022448"/>
    </source>
</evidence>
<dbReference type="InterPro" id="IPR017478">
    <property type="entry name" value="Polysacc_export_EpsE"/>
</dbReference>
<dbReference type="InterPro" id="IPR054765">
    <property type="entry name" value="SLBB_dom"/>
</dbReference>
<dbReference type="Pfam" id="PF10531">
    <property type="entry name" value="SLBB"/>
    <property type="match status" value="1"/>
</dbReference>
<keyword evidence="14" id="KW-0449">Lipoprotein</keyword>
<feature type="signal peptide" evidence="15">
    <location>
        <begin position="1"/>
        <end position="22"/>
    </location>
</feature>
<evidence type="ECO:0000256" key="15">
    <source>
        <dbReference type="SAM" id="SignalP"/>
    </source>
</evidence>
<comment type="caution">
    <text evidence="19">The sequence shown here is derived from an EMBL/GenBank/DDBJ whole genome shotgun (WGS) entry which is preliminary data.</text>
</comment>
<evidence type="ECO:0000256" key="5">
    <source>
        <dbReference type="ARBA" id="ARBA00022597"/>
    </source>
</evidence>
<evidence type="ECO:0000256" key="9">
    <source>
        <dbReference type="ARBA" id="ARBA00023065"/>
    </source>
</evidence>
<evidence type="ECO:0000256" key="4">
    <source>
        <dbReference type="ARBA" id="ARBA00022452"/>
    </source>
</evidence>
<keyword evidence="9" id="KW-0406">Ion transport</keyword>
<keyword evidence="11" id="KW-0472">Membrane</keyword>
<keyword evidence="4" id="KW-1134">Transmembrane beta strand</keyword>
<keyword evidence="10" id="KW-0626">Porin</keyword>
<evidence type="ECO:0000313" key="20">
    <source>
        <dbReference type="Proteomes" id="UP000472320"/>
    </source>
</evidence>
<evidence type="ECO:0000259" key="16">
    <source>
        <dbReference type="Pfam" id="PF02563"/>
    </source>
</evidence>
<feature type="domain" description="Polysaccharide export protein N-terminal" evidence="16">
    <location>
        <begin position="21"/>
        <end position="96"/>
    </location>
</feature>
<evidence type="ECO:0000256" key="1">
    <source>
        <dbReference type="ARBA" id="ARBA00004571"/>
    </source>
</evidence>
<dbReference type="RefSeq" id="WP_155453627.1">
    <property type="nucleotide sequence ID" value="NZ_WNKX01000005.1"/>
</dbReference>
<keyword evidence="5" id="KW-0762">Sugar transport</keyword>
<dbReference type="PANTHER" id="PTHR33619:SF3">
    <property type="entry name" value="POLYSACCHARIDE EXPORT PROTEIN GFCE-RELATED"/>
    <property type="match status" value="1"/>
</dbReference>
<dbReference type="PANTHER" id="PTHR33619">
    <property type="entry name" value="POLYSACCHARIDE EXPORT PROTEIN GFCE-RELATED"/>
    <property type="match status" value="1"/>
</dbReference>
<dbReference type="OrthoDB" id="9815244at2"/>
<dbReference type="InterPro" id="IPR049712">
    <property type="entry name" value="Poly_export"/>
</dbReference>
<evidence type="ECO:0000313" key="19">
    <source>
        <dbReference type="EMBL" id="MTW10693.1"/>
    </source>
</evidence>
<accession>A0A6L6QGA6</accession>
<evidence type="ECO:0000256" key="12">
    <source>
        <dbReference type="ARBA" id="ARBA00023139"/>
    </source>
</evidence>
<dbReference type="Pfam" id="PF22461">
    <property type="entry name" value="SLBB_2"/>
    <property type="match status" value="1"/>
</dbReference>
<evidence type="ECO:0000256" key="2">
    <source>
        <dbReference type="ARBA" id="ARBA00009450"/>
    </source>
</evidence>
<sequence>MKRLLMWMAAVAFALGAGLAQAGDLTLGPGDVVKASVFGNPDMATETRISESGKITFPLLGEVAVGGMTVQQAERTIGDQLVKKGYLKTAQVSLIVSQIQSAQVSVLGMVNRPGRYPLDGGKRGVMDMLAQAGGFNADGGDTVSVVQTRNGKTTKTVIDVVDMVRNGSLDKEIELAPNDVIYAERSPRFYIYGEVQRPGSFRLERTMTVSQALAVGGGLTPRGTERGIQIKRRAGDGKEQLIDAHNQDVVQTDDVIFIKESWF</sequence>
<dbReference type="GO" id="GO:0009279">
    <property type="term" value="C:cell outer membrane"/>
    <property type="evidence" value="ECO:0007669"/>
    <property type="project" value="UniProtKB-SubCell"/>
</dbReference>
<evidence type="ECO:0000256" key="7">
    <source>
        <dbReference type="ARBA" id="ARBA00022729"/>
    </source>
</evidence>
<dbReference type="EMBL" id="WNKX01000005">
    <property type="protein sequence ID" value="MTW10693.1"/>
    <property type="molecule type" value="Genomic_DNA"/>
</dbReference>
<comment type="similarity">
    <text evidence="2">Belongs to the BexD/CtrA/VexA family.</text>
</comment>
<protein>
    <submittedName>
        <fullName evidence="19">Polysaccharide export protein EpsE</fullName>
    </submittedName>
</protein>
<evidence type="ECO:0000256" key="10">
    <source>
        <dbReference type="ARBA" id="ARBA00023114"/>
    </source>
</evidence>
<evidence type="ECO:0000256" key="8">
    <source>
        <dbReference type="ARBA" id="ARBA00023047"/>
    </source>
</evidence>
<dbReference type="AlphaFoldDB" id="A0A6L6QGA6"/>
<dbReference type="GO" id="GO:0046930">
    <property type="term" value="C:pore complex"/>
    <property type="evidence" value="ECO:0007669"/>
    <property type="project" value="UniProtKB-KW"/>
</dbReference>
<dbReference type="Proteomes" id="UP000472320">
    <property type="component" value="Unassembled WGS sequence"/>
</dbReference>
<gene>
    <name evidence="19" type="primary">epsE</name>
    <name evidence="19" type="ORF">GM658_08755</name>
</gene>
<keyword evidence="3" id="KW-0813">Transport</keyword>
<keyword evidence="7 15" id="KW-0732">Signal</keyword>
<evidence type="ECO:0000256" key="11">
    <source>
        <dbReference type="ARBA" id="ARBA00023136"/>
    </source>
</evidence>
<dbReference type="Gene3D" id="3.10.560.10">
    <property type="entry name" value="Outer membrane lipoprotein wza domain like"/>
    <property type="match status" value="2"/>
</dbReference>
<feature type="domain" description="SLBB" evidence="18">
    <location>
        <begin position="103"/>
        <end position="182"/>
    </location>
</feature>
<evidence type="ECO:0000256" key="14">
    <source>
        <dbReference type="ARBA" id="ARBA00023288"/>
    </source>
</evidence>
<name>A0A6L6QGA6_9BURK</name>
<comment type="subcellular location">
    <subcellularLocation>
        <location evidence="1">Cell outer membrane</location>
        <topology evidence="1">Multi-pass membrane protein</topology>
    </subcellularLocation>
</comment>
<evidence type="ECO:0000259" key="17">
    <source>
        <dbReference type="Pfam" id="PF10531"/>
    </source>
</evidence>
<proteinExistence type="inferred from homology"/>
<keyword evidence="20" id="KW-1185">Reference proteome</keyword>
<dbReference type="GO" id="GO:0006811">
    <property type="term" value="P:monoatomic ion transport"/>
    <property type="evidence" value="ECO:0007669"/>
    <property type="project" value="UniProtKB-KW"/>
</dbReference>
<keyword evidence="6" id="KW-0812">Transmembrane</keyword>